<name>A0ABM9HC38_9BACT</name>
<protein>
    <recommendedName>
        <fullName evidence="3">YgiT-type zinc finger protein</fullName>
    </recommendedName>
</protein>
<evidence type="ECO:0008006" key="3">
    <source>
        <dbReference type="Google" id="ProtNLM"/>
    </source>
</evidence>
<evidence type="ECO:0000313" key="2">
    <source>
        <dbReference type="Proteomes" id="UP001157733"/>
    </source>
</evidence>
<proteinExistence type="predicted"/>
<gene>
    <name evidence="1" type="ORF">NSPWAT_0928</name>
</gene>
<dbReference type="RefSeq" id="WP_282010706.1">
    <property type="nucleotide sequence ID" value="NZ_OX336137.1"/>
</dbReference>
<keyword evidence="2" id="KW-1185">Reference proteome</keyword>
<evidence type="ECO:0000313" key="1">
    <source>
        <dbReference type="EMBL" id="CAI2717787.1"/>
    </source>
</evidence>
<dbReference type="EMBL" id="OX336137">
    <property type="protein sequence ID" value="CAI2717787.1"/>
    <property type="molecule type" value="Genomic_DNA"/>
</dbReference>
<dbReference type="Proteomes" id="UP001157733">
    <property type="component" value="Chromosome"/>
</dbReference>
<reference evidence="1 2" key="1">
    <citation type="submission" date="2022-09" db="EMBL/GenBank/DDBJ databases">
        <authorList>
            <person name="Kop L."/>
        </authorList>
    </citation>
    <scope>NUCLEOTIDE SEQUENCE [LARGE SCALE GENOMIC DNA]</scope>
    <source>
        <strain evidence="1 2">347</strain>
    </source>
</reference>
<sequence>MSEPNACSKCGEKSILKGDIGLRTSRDLELIMVVRTDHGIEKKVPLQPQVCGKCGFVDLFVEEPQKLMITRNDKPVDPDYKHRPLLEYDF</sequence>
<organism evidence="1 2">
    <name type="scientific">Nitrospina watsonii</name>
    <dbReference type="NCBI Taxonomy" id="1323948"/>
    <lineage>
        <taxon>Bacteria</taxon>
        <taxon>Pseudomonadati</taxon>
        <taxon>Nitrospinota/Tectimicrobiota group</taxon>
        <taxon>Nitrospinota</taxon>
        <taxon>Nitrospinia</taxon>
        <taxon>Nitrospinales</taxon>
        <taxon>Nitrospinaceae</taxon>
        <taxon>Nitrospina</taxon>
    </lineage>
</organism>
<accession>A0ABM9HC38</accession>